<accession>A0A2L1UZ24</accession>
<reference evidence="2" key="1">
    <citation type="submission" date="2017-01" db="EMBL/GenBank/DDBJ databases">
        <title>Genome sequence of Rouxiella sp. ERMR1:05.</title>
        <authorList>
            <person name="Kumar R."/>
            <person name="Singh D."/>
            <person name="Kumar S."/>
        </authorList>
    </citation>
    <scope>NUCLEOTIDE SEQUENCE [LARGE SCALE GENOMIC DNA]</scope>
    <source>
        <strain evidence="2">ERMR1:05</strain>
        <plasmid evidence="2">unnamed3</plasmid>
    </source>
</reference>
<keyword evidence="2" id="KW-1185">Reference proteome</keyword>
<proteinExistence type="predicted"/>
<dbReference type="Proteomes" id="UP000239197">
    <property type="component" value="Plasmid unnamed3"/>
</dbReference>
<dbReference type="RefSeq" id="WP_104925514.1">
    <property type="nucleotide sequence ID" value="NZ_CP019065.1"/>
</dbReference>
<dbReference type="KEGG" id="rox:BV494_25285"/>
<geneLocation type="plasmid" evidence="1 2">
    <name>unnamed3</name>
</geneLocation>
<gene>
    <name evidence="1" type="ORF">BV494_25285</name>
</gene>
<evidence type="ECO:0000313" key="2">
    <source>
        <dbReference type="Proteomes" id="UP000239197"/>
    </source>
</evidence>
<protein>
    <submittedName>
        <fullName evidence="1">Uncharacterized protein</fullName>
    </submittedName>
</protein>
<organism evidence="1 2">
    <name type="scientific">Rahnella sikkimica</name>
    <dbReference type="NCBI Taxonomy" id="1805933"/>
    <lineage>
        <taxon>Bacteria</taxon>
        <taxon>Pseudomonadati</taxon>
        <taxon>Pseudomonadota</taxon>
        <taxon>Gammaproteobacteria</taxon>
        <taxon>Enterobacterales</taxon>
        <taxon>Yersiniaceae</taxon>
        <taxon>Rahnella</taxon>
    </lineage>
</organism>
<dbReference type="EMBL" id="CP019065">
    <property type="protein sequence ID" value="AVF38196.1"/>
    <property type="molecule type" value="Genomic_DNA"/>
</dbReference>
<keyword evidence="1" id="KW-0614">Plasmid</keyword>
<sequence>MTETLLTLYHGTTLSRAKEITRTGKILAQAGSLMNVCDALKTTPGYVYLTVNPAMAIHYGNMLAIQHQESAFSIYRMNLNTAELETDYDEVMNKWRLRPGSFNIENITELSNSLPITQSCRIPRDLHLGTEITHALCMPTNKSSGRTPAIHALLQMKRAKFANDAILLVDNLPWEIIPLPEG</sequence>
<dbReference type="AlphaFoldDB" id="A0A2L1UZ24"/>
<evidence type="ECO:0000313" key="1">
    <source>
        <dbReference type="EMBL" id="AVF38196.1"/>
    </source>
</evidence>
<name>A0A2L1UZ24_9GAMM</name>